<keyword evidence="3" id="KW-0732">Signal</keyword>
<evidence type="ECO:0000259" key="4">
    <source>
        <dbReference type="PROSITE" id="PS50042"/>
    </source>
</evidence>
<keyword evidence="2" id="KW-1133">Transmembrane helix</keyword>
<dbReference type="PROSITE" id="PS51318">
    <property type="entry name" value="TAT"/>
    <property type="match status" value="1"/>
</dbReference>
<evidence type="ECO:0000256" key="1">
    <source>
        <dbReference type="ARBA" id="ARBA00022837"/>
    </source>
</evidence>
<dbReference type="SUPFAM" id="SSF50630">
    <property type="entry name" value="Acid proteases"/>
    <property type="match status" value="1"/>
</dbReference>
<dbReference type="Gene3D" id="2.40.70.10">
    <property type="entry name" value="Acid Proteases"/>
    <property type="match status" value="1"/>
</dbReference>
<comment type="caution">
    <text evidence="6">The sequence shown here is derived from an EMBL/GenBank/DDBJ whole genome shotgun (WGS) entry which is preliminary data.</text>
</comment>
<dbReference type="SUPFAM" id="SSF51206">
    <property type="entry name" value="cAMP-binding domain-like"/>
    <property type="match status" value="1"/>
</dbReference>
<proteinExistence type="predicted"/>
<keyword evidence="9" id="KW-1185">Reference proteome</keyword>
<reference evidence="6" key="1">
    <citation type="submission" date="2022-10" db="EMBL/GenBank/DDBJ databases">
        <authorList>
            <person name="Chen Y."/>
            <person name="Dougan E. K."/>
            <person name="Chan C."/>
            <person name="Rhodes N."/>
            <person name="Thang M."/>
        </authorList>
    </citation>
    <scope>NUCLEOTIDE SEQUENCE</scope>
</reference>
<organism evidence="6">
    <name type="scientific">Cladocopium goreaui</name>
    <dbReference type="NCBI Taxonomy" id="2562237"/>
    <lineage>
        <taxon>Eukaryota</taxon>
        <taxon>Sar</taxon>
        <taxon>Alveolata</taxon>
        <taxon>Dinophyceae</taxon>
        <taxon>Suessiales</taxon>
        <taxon>Symbiodiniaceae</taxon>
        <taxon>Cladocopium</taxon>
    </lineage>
</organism>
<sequence length="655" mass="71093">MAAPMARRRTAIAAALFAAAIAAIGGAGRGASGAFAVAAPKSLKETPWEAYALRLLRSAPFFSDLTDQQRRETAEMMMLQAVEENETVFQQGDPGDKFFIIIDGEVKAFVQRDGEDSSGKVEEMVKHYLTGEYFGELALLTSAPRRATIRNSKDGQTLLLYLTRVDFEKTMGSMRELLLRNAAYRPAQKAQEQERRLVEASTFEQILGLSGSLRRFLLTTVLYLSLGTAFYTFIGFEELPGITSPVVAFYFSVETALAVGFGVLTPRGAWSAFFTAGFVISGAAILVNFLSGVVADLLEDAAEKRPWAPSASGRWSLIFSLLPLLCWWLVGTAFGRVHEGWGWSRAVLFAISATSTVGIQGLDSKDELSLLFCAIYLLVGVPLYASVLARVSLLVANELVGYDTDQDGRINKQEMPELLRFLCATRQLEITDADLEFLIREWDEDKTETITQQAKAAAIERGDVIHFEMVGMTLRSMDSVRTPRCLRAEGLTDASWVFSRIFLCACGSAELPRLEIDLGNFTVVLDPADYARLEFIDEDGDADAAPATAEAAPAGSPAAILQQESGLLAATGETDAAGAEQPAEPPSCVPMVMHIDLPPPLHPRTLILGEPVLQRYYTVFDASSSPKVGFAPALHQARSANPSADATEAVPADAR</sequence>
<dbReference type="InterPro" id="IPR006311">
    <property type="entry name" value="TAT_signal"/>
</dbReference>
<dbReference type="GO" id="GO:0005829">
    <property type="term" value="C:cytosol"/>
    <property type="evidence" value="ECO:0007669"/>
    <property type="project" value="TreeGrafter"/>
</dbReference>
<dbReference type="Gene3D" id="1.10.238.10">
    <property type="entry name" value="EF-hand"/>
    <property type="match status" value="1"/>
</dbReference>
<keyword evidence="1" id="KW-0106">Calcium</keyword>
<evidence type="ECO:0000313" key="9">
    <source>
        <dbReference type="Proteomes" id="UP001152797"/>
    </source>
</evidence>
<reference evidence="7" key="2">
    <citation type="submission" date="2024-04" db="EMBL/GenBank/DDBJ databases">
        <authorList>
            <person name="Chen Y."/>
            <person name="Shah S."/>
            <person name="Dougan E. K."/>
            <person name="Thang M."/>
            <person name="Chan C."/>
        </authorList>
    </citation>
    <scope>NUCLEOTIDE SEQUENCE [LARGE SCALE GENOMIC DNA]</scope>
</reference>
<name>A0A9P1FEB1_9DINO</name>
<keyword evidence="2" id="KW-0812">Transmembrane</keyword>
<dbReference type="Pfam" id="PF07885">
    <property type="entry name" value="Ion_trans_2"/>
    <property type="match status" value="1"/>
</dbReference>
<dbReference type="PANTHER" id="PTHR11635">
    <property type="entry name" value="CAMP-DEPENDENT PROTEIN KINASE REGULATORY CHAIN"/>
    <property type="match status" value="1"/>
</dbReference>
<feature type="domain" description="EF-hand" evidence="5">
    <location>
        <begin position="402"/>
        <end position="425"/>
    </location>
</feature>
<feature type="transmembrane region" description="Helical" evidence="2">
    <location>
        <begin position="216"/>
        <end position="234"/>
    </location>
</feature>
<dbReference type="PROSITE" id="PS50042">
    <property type="entry name" value="CNMP_BINDING_3"/>
    <property type="match status" value="1"/>
</dbReference>
<dbReference type="Gene3D" id="2.60.120.10">
    <property type="entry name" value="Jelly Rolls"/>
    <property type="match status" value="1"/>
</dbReference>
<accession>A0A9P1FEB1</accession>
<feature type="domain" description="Cyclic nucleotide-binding" evidence="4">
    <location>
        <begin position="61"/>
        <end position="181"/>
    </location>
</feature>
<dbReference type="SUPFAM" id="SSF81324">
    <property type="entry name" value="Voltage-gated potassium channels"/>
    <property type="match status" value="2"/>
</dbReference>
<evidence type="ECO:0000256" key="3">
    <source>
        <dbReference type="SAM" id="SignalP"/>
    </source>
</evidence>
<feature type="transmembrane region" description="Helical" evidence="2">
    <location>
        <begin position="341"/>
        <end position="362"/>
    </location>
</feature>
<dbReference type="InterPro" id="IPR021109">
    <property type="entry name" value="Peptidase_aspartic_dom_sf"/>
</dbReference>
<dbReference type="PROSITE" id="PS00018">
    <property type="entry name" value="EF_HAND_1"/>
    <property type="match status" value="1"/>
</dbReference>
<dbReference type="Proteomes" id="UP001152797">
    <property type="component" value="Unassembled WGS sequence"/>
</dbReference>
<feature type="chain" id="PRO_5043271772" evidence="3">
    <location>
        <begin position="27"/>
        <end position="655"/>
    </location>
</feature>
<dbReference type="InterPro" id="IPR011992">
    <property type="entry name" value="EF-hand-dom_pair"/>
</dbReference>
<dbReference type="InterPro" id="IPR018247">
    <property type="entry name" value="EF_Hand_1_Ca_BS"/>
</dbReference>
<dbReference type="PRINTS" id="PR00103">
    <property type="entry name" value="CAMPKINASE"/>
</dbReference>
<feature type="transmembrane region" description="Helical" evidence="2">
    <location>
        <begin position="315"/>
        <end position="335"/>
    </location>
</feature>
<dbReference type="PANTHER" id="PTHR11635:SF152">
    <property type="entry name" value="CAMP-DEPENDENT PROTEIN KINASE TYPE I REGULATORY SUBUNIT-RELATED"/>
    <property type="match status" value="1"/>
</dbReference>
<dbReference type="GO" id="GO:0005952">
    <property type="term" value="C:cAMP-dependent protein kinase complex"/>
    <property type="evidence" value="ECO:0007669"/>
    <property type="project" value="InterPro"/>
</dbReference>
<evidence type="ECO:0000256" key="2">
    <source>
        <dbReference type="SAM" id="Phobius"/>
    </source>
</evidence>
<feature type="signal peptide" evidence="3">
    <location>
        <begin position="1"/>
        <end position="26"/>
    </location>
</feature>
<dbReference type="OrthoDB" id="417078at2759"/>
<dbReference type="EMBL" id="CAMXCT010000101">
    <property type="protein sequence ID" value="CAI3973819.1"/>
    <property type="molecule type" value="Genomic_DNA"/>
</dbReference>
<dbReference type="PROSITE" id="PS50222">
    <property type="entry name" value="EF_HAND_2"/>
    <property type="match status" value="1"/>
</dbReference>
<evidence type="ECO:0000313" key="7">
    <source>
        <dbReference type="EMBL" id="CAL1127194.1"/>
    </source>
</evidence>
<dbReference type="Gene3D" id="1.10.287.70">
    <property type="match status" value="2"/>
</dbReference>
<evidence type="ECO:0000313" key="6">
    <source>
        <dbReference type="EMBL" id="CAI3973819.1"/>
    </source>
</evidence>
<evidence type="ECO:0000259" key="5">
    <source>
        <dbReference type="PROSITE" id="PS50222"/>
    </source>
</evidence>
<dbReference type="SMART" id="SM00100">
    <property type="entry name" value="cNMP"/>
    <property type="match status" value="1"/>
</dbReference>
<dbReference type="InterPro" id="IPR002048">
    <property type="entry name" value="EF_hand_dom"/>
</dbReference>
<feature type="transmembrane region" description="Helical" evidence="2">
    <location>
        <begin position="369"/>
        <end position="389"/>
    </location>
</feature>
<keyword evidence="2" id="KW-0472">Membrane</keyword>
<dbReference type="SUPFAM" id="SSF47473">
    <property type="entry name" value="EF-hand"/>
    <property type="match status" value="1"/>
</dbReference>
<dbReference type="CDD" id="cd00038">
    <property type="entry name" value="CAP_ED"/>
    <property type="match status" value="1"/>
</dbReference>
<gene>
    <name evidence="6" type="ORF">C1SCF055_LOCUS2272</name>
</gene>
<dbReference type="InterPro" id="IPR050503">
    <property type="entry name" value="cAMP-dep_PK_reg_su-like"/>
</dbReference>
<dbReference type="EMBL" id="CAMXCT020000101">
    <property type="protein sequence ID" value="CAL1127194.1"/>
    <property type="molecule type" value="Genomic_DNA"/>
</dbReference>
<dbReference type="InterPro" id="IPR018490">
    <property type="entry name" value="cNMP-bd_dom_sf"/>
</dbReference>
<dbReference type="GO" id="GO:0005509">
    <property type="term" value="F:calcium ion binding"/>
    <property type="evidence" value="ECO:0007669"/>
    <property type="project" value="InterPro"/>
</dbReference>
<dbReference type="InterPro" id="IPR013099">
    <property type="entry name" value="K_chnl_dom"/>
</dbReference>
<dbReference type="InterPro" id="IPR000595">
    <property type="entry name" value="cNMP-bd_dom"/>
</dbReference>
<dbReference type="EMBL" id="CAMXCT030000101">
    <property type="protein sequence ID" value="CAL4761131.1"/>
    <property type="molecule type" value="Genomic_DNA"/>
</dbReference>
<feature type="transmembrane region" description="Helical" evidence="2">
    <location>
        <begin position="270"/>
        <end position="294"/>
    </location>
</feature>
<dbReference type="Pfam" id="PF00027">
    <property type="entry name" value="cNMP_binding"/>
    <property type="match status" value="1"/>
</dbReference>
<dbReference type="AlphaFoldDB" id="A0A9P1FEB1"/>
<evidence type="ECO:0000313" key="8">
    <source>
        <dbReference type="EMBL" id="CAL4761131.1"/>
    </source>
</evidence>
<protein>
    <submittedName>
        <fullName evidence="8">Superoxide-generating NADPH oxidase heavy chain subunit C</fullName>
    </submittedName>
</protein>
<dbReference type="InterPro" id="IPR014710">
    <property type="entry name" value="RmlC-like_jellyroll"/>
</dbReference>
<feature type="transmembrane region" description="Helical" evidence="2">
    <location>
        <begin position="246"/>
        <end position="264"/>
    </location>
</feature>